<dbReference type="InterPro" id="IPR050641">
    <property type="entry name" value="RIFMO-like"/>
</dbReference>
<dbReference type="GO" id="GO:0071949">
    <property type="term" value="F:FAD binding"/>
    <property type="evidence" value="ECO:0007669"/>
    <property type="project" value="InterPro"/>
</dbReference>
<dbReference type="PANTHER" id="PTHR43004">
    <property type="entry name" value="TRK SYSTEM POTASSIUM UPTAKE PROTEIN"/>
    <property type="match status" value="1"/>
</dbReference>
<gene>
    <name evidence="6" type="ORF">AOQ84DRAFT_349533</name>
</gene>
<evidence type="ECO:0000256" key="3">
    <source>
        <dbReference type="ARBA" id="ARBA00023002"/>
    </source>
</evidence>
<evidence type="ECO:0000259" key="5">
    <source>
        <dbReference type="Pfam" id="PF01494"/>
    </source>
</evidence>
<dbReference type="OrthoDB" id="2096480at2759"/>
<dbReference type="InterPro" id="IPR002938">
    <property type="entry name" value="FAD-bd"/>
</dbReference>
<evidence type="ECO:0000313" key="7">
    <source>
        <dbReference type="Proteomes" id="UP000250140"/>
    </source>
</evidence>
<keyword evidence="1" id="KW-0285">Flavoprotein</keyword>
<dbReference type="Gene3D" id="3.40.30.120">
    <property type="match status" value="1"/>
</dbReference>
<keyword evidence="7" id="KW-1185">Reference proteome</keyword>
<keyword evidence="4" id="KW-1133">Transmembrane helix</keyword>
<dbReference type="AlphaFoldDB" id="A0A8E2JMG7"/>
<dbReference type="PANTHER" id="PTHR43004:SF21">
    <property type="entry name" value="FAD-BINDING DOMAIN-CONTAINING PROTEIN-RELATED"/>
    <property type="match status" value="1"/>
</dbReference>
<reference evidence="6 7" key="1">
    <citation type="journal article" date="2016" name="Nat. Commun.">
        <title>Ectomycorrhizal ecology is imprinted in the genome of the dominant symbiotic fungus Cenococcum geophilum.</title>
        <authorList>
            <consortium name="DOE Joint Genome Institute"/>
            <person name="Peter M."/>
            <person name="Kohler A."/>
            <person name="Ohm R.A."/>
            <person name="Kuo A."/>
            <person name="Krutzmann J."/>
            <person name="Morin E."/>
            <person name="Arend M."/>
            <person name="Barry K.W."/>
            <person name="Binder M."/>
            <person name="Choi C."/>
            <person name="Clum A."/>
            <person name="Copeland A."/>
            <person name="Grisel N."/>
            <person name="Haridas S."/>
            <person name="Kipfer T."/>
            <person name="LaButti K."/>
            <person name="Lindquist E."/>
            <person name="Lipzen A."/>
            <person name="Maire R."/>
            <person name="Meier B."/>
            <person name="Mihaltcheva S."/>
            <person name="Molinier V."/>
            <person name="Murat C."/>
            <person name="Poggeler S."/>
            <person name="Quandt C.A."/>
            <person name="Sperisen C."/>
            <person name="Tritt A."/>
            <person name="Tisserant E."/>
            <person name="Crous P.W."/>
            <person name="Henrissat B."/>
            <person name="Nehls U."/>
            <person name="Egli S."/>
            <person name="Spatafora J.W."/>
            <person name="Grigoriev I.V."/>
            <person name="Martin F.M."/>
        </authorList>
    </citation>
    <scope>NUCLEOTIDE SEQUENCE [LARGE SCALE GENOMIC DNA]</scope>
    <source>
        <strain evidence="6 7">CBS 207.34</strain>
    </source>
</reference>
<sequence length="604" mass="67229">MEQTLPDDIVLISGGGPVGLILATVLAYYGVKSVLLERNDTTTKWPKMDLTNCRSMELFRKLGLADLIRSKGVPPHIPYTVLISSGLGRPEALTRWSHPGVDQWRKVIEERNDGTQPLEPYQRISQALFEKSMKELCDRNPLVDVRFGWKVESVEELKDCVKTTVTEVATGKEHLFTSKYVAGCDGSSSKVRRSLRMPLDGGPIPGYVLLIHFKSKDLTRIQKQGQFWHLFVLQAEAVGFGGACIAQDEVDTWTVHLNFPLDASSDEIDSYEAVYKVLGGLGERYEIKIDEILVRSTYRPHIAVARNYSSAHNRVFLAGDAAHQNIPTGGYGMNMGIADAFDLGWKLAMVVQGKGQKGLLRSYEEDRRPVALMSVERSGVHLSVHIKVSKILGKDPYTIDAQTEEGRQRRWELDQHYQMHDNENKDFGVEMGYRYQSVICIPDESTPAPQFDPTAYHPSTWPGTRAPHVFLKDGSAIFGHYGKYFTLVEFVDGINRGADLLLHAAKDFAAPIKHVRLEGEDHAYSVWGARLILVRPDGHVSWRGHSAISAGTAQKLVGAIIGAGDISVDTAVNSEKKPETFTSTVGIDTQSSDFEFEKIGEMQK</sequence>
<dbReference type="Gene3D" id="3.30.9.10">
    <property type="entry name" value="D-Amino Acid Oxidase, subunit A, domain 2"/>
    <property type="match status" value="1"/>
</dbReference>
<evidence type="ECO:0000313" key="6">
    <source>
        <dbReference type="EMBL" id="OCL02149.1"/>
    </source>
</evidence>
<evidence type="ECO:0000256" key="2">
    <source>
        <dbReference type="ARBA" id="ARBA00022827"/>
    </source>
</evidence>
<keyword evidence="4" id="KW-0812">Transmembrane</keyword>
<evidence type="ECO:0000256" key="1">
    <source>
        <dbReference type="ARBA" id="ARBA00022630"/>
    </source>
</evidence>
<keyword evidence="3" id="KW-0560">Oxidoreductase</keyword>
<dbReference type="Pfam" id="PF21274">
    <property type="entry name" value="Rng_hyd_C"/>
    <property type="match status" value="1"/>
</dbReference>
<proteinExistence type="predicted"/>
<keyword evidence="2" id="KW-0274">FAD</keyword>
<accession>A0A8E2JMG7</accession>
<name>A0A8E2JMG7_9PEZI</name>
<feature type="transmembrane region" description="Helical" evidence="4">
    <location>
        <begin position="9"/>
        <end position="31"/>
    </location>
</feature>
<dbReference type="PRINTS" id="PR00420">
    <property type="entry name" value="RNGMNOXGNASE"/>
</dbReference>
<organism evidence="6 7">
    <name type="scientific">Glonium stellatum</name>
    <dbReference type="NCBI Taxonomy" id="574774"/>
    <lineage>
        <taxon>Eukaryota</taxon>
        <taxon>Fungi</taxon>
        <taxon>Dikarya</taxon>
        <taxon>Ascomycota</taxon>
        <taxon>Pezizomycotina</taxon>
        <taxon>Dothideomycetes</taxon>
        <taxon>Pleosporomycetidae</taxon>
        <taxon>Gloniales</taxon>
        <taxon>Gloniaceae</taxon>
        <taxon>Glonium</taxon>
    </lineage>
</organism>
<dbReference type="Gene3D" id="3.50.50.60">
    <property type="entry name" value="FAD/NAD(P)-binding domain"/>
    <property type="match status" value="1"/>
</dbReference>
<keyword evidence="6" id="KW-0503">Monooxygenase</keyword>
<evidence type="ECO:0000256" key="4">
    <source>
        <dbReference type="SAM" id="Phobius"/>
    </source>
</evidence>
<protein>
    <submittedName>
        <fullName evidence="6">FAD-dependent monooxygenase</fullName>
    </submittedName>
</protein>
<feature type="domain" description="FAD-binding" evidence="5">
    <location>
        <begin position="10"/>
        <end position="377"/>
    </location>
</feature>
<keyword evidence="4" id="KW-0472">Membrane</keyword>
<dbReference type="InterPro" id="IPR036188">
    <property type="entry name" value="FAD/NAD-bd_sf"/>
</dbReference>
<dbReference type="Pfam" id="PF01494">
    <property type="entry name" value="FAD_binding_3"/>
    <property type="match status" value="1"/>
</dbReference>
<dbReference type="Proteomes" id="UP000250140">
    <property type="component" value="Unassembled WGS sequence"/>
</dbReference>
<dbReference type="GO" id="GO:0016709">
    <property type="term" value="F:oxidoreductase activity, acting on paired donors, with incorporation or reduction of molecular oxygen, NAD(P)H as one donor, and incorporation of one atom of oxygen"/>
    <property type="evidence" value="ECO:0007669"/>
    <property type="project" value="UniProtKB-ARBA"/>
</dbReference>
<dbReference type="SUPFAM" id="SSF51905">
    <property type="entry name" value="FAD/NAD(P)-binding domain"/>
    <property type="match status" value="1"/>
</dbReference>
<dbReference type="EMBL" id="KV750995">
    <property type="protein sequence ID" value="OCL02149.1"/>
    <property type="molecule type" value="Genomic_DNA"/>
</dbReference>